<accession>A0AAV2DRG9</accession>
<sequence length="191" mass="22164">METDHWYKLLVKIWVQNLDAKIVRSEQLIISGIVEPALPNDLRDSDLEFKKCAESYVHFETATTPALLPCSNHPPAETVTKIIAPVYAIKKRLFNMDWSLLEDNLVQRAHCYYRMTSKSFIGIISRWLRWYSYCDNFSEVEAISRSAEEILHPYPRCRIHEDAIEKRFDAELSKFSSTVDKLGDDIGFNSS</sequence>
<name>A0AAV2DRG9_9ROSI</name>
<dbReference type="GO" id="GO:0090615">
    <property type="term" value="P:mitochondrial mRNA processing"/>
    <property type="evidence" value="ECO:0007669"/>
    <property type="project" value="TreeGrafter"/>
</dbReference>
<dbReference type="AlphaFoldDB" id="A0AAV2DRG9"/>
<dbReference type="Proteomes" id="UP001497516">
    <property type="component" value="Chromosome 3"/>
</dbReference>
<protein>
    <submittedName>
        <fullName evidence="1">Uncharacterized protein</fullName>
    </submittedName>
</protein>
<evidence type="ECO:0000313" key="2">
    <source>
        <dbReference type="Proteomes" id="UP001497516"/>
    </source>
</evidence>
<evidence type="ECO:0000313" key="1">
    <source>
        <dbReference type="EMBL" id="CAL1376112.1"/>
    </source>
</evidence>
<dbReference type="PANTHER" id="PTHR33642">
    <property type="entry name" value="COX1/OXI3 INTRON 1 PROTEIN-RELATED"/>
    <property type="match status" value="1"/>
</dbReference>
<dbReference type="GO" id="GO:0005739">
    <property type="term" value="C:mitochondrion"/>
    <property type="evidence" value="ECO:0007669"/>
    <property type="project" value="TreeGrafter"/>
</dbReference>
<dbReference type="GO" id="GO:0006315">
    <property type="term" value="P:homing of group II introns"/>
    <property type="evidence" value="ECO:0007669"/>
    <property type="project" value="TreeGrafter"/>
</dbReference>
<organism evidence="1 2">
    <name type="scientific">Linum trigynum</name>
    <dbReference type="NCBI Taxonomy" id="586398"/>
    <lineage>
        <taxon>Eukaryota</taxon>
        <taxon>Viridiplantae</taxon>
        <taxon>Streptophyta</taxon>
        <taxon>Embryophyta</taxon>
        <taxon>Tracheophyta</taxon>
        <taxon>Spermatophyta</taxon>
        <taxon>Magnoliopsida</taxon>
        <taxon>eudicotyledons</taxon>
        <taxon>Gunneridae</taxon>
        <taxon>Pentapetalae</taxon>
        <taxon>rosids</taxon>
        <taxon>fabids</taxon>
        <taxon>Malpighiales</taxon>
        <taxon>Linaceae</taxon>
        <taxon>Linum</taxon>
    </lineage>
</organism>
<dbReference type="GO" id="GO:0003964">
    <property type="term" value="F:RNA-directed DNA polymerase activity"/>
    <property type="evidence" value="ECO:0007669"/>
    <property type="project" value="TreeGrafter"/>
</dbReference>
<dbReference type="EMBL" id="OZ034816">
    <property type="protein sequence ID" value="CAL1376112.1"/>
    <property type="molecule type" value="Genomic_DNA"/>
</dbReference>
<dbReference type="PANTHER" id="PTHR33642:SF3">
    <property type="entry name" value="NUCLEAR INTRON MATURASE 4, MITOCHONDRIAL"/>
    <property type="match status" value="1"/>
</dbReference>
<keyword evidence="2" id="KW-1185">Reference proteome</keyword>
<reference evidence="1 2" key="1">
    <citation type="submission" date="2024-04" db="EMBL/GenBank/DDBJ databases">
        <authorList>
            <person name="Fracassetti M."/>
        </authorList>
    </citation>
    <scope>NUCLEOTIDE SEQUENCE [LARGE SCALE GENOMIC DNA]</scope>
</reference>
<gene>
    <name evidence="1" type="ORF">LTRI10_LOCUS17864</name>
</gene>
<proteinExistence type="predicted"/>